<feature type="region of interest" description="Disordered" evidence="1">
    <location>
        <begin position="282"/>
        <end position="427"/>
    </location>
</feature>
<dbReference type="Proteomes" id="UP000654075">
    <property type="component" value="Unassembled WGS sequence"/>
</dbReference>
<protein>
    <submittedName>
        <fullName evidence="2">Uncharacterized protein</fullName>
    </submittedName>
</protein>
<dbReference type="EMBL" id="CAJNNV010004432">
    <property type="protein sequence ID" value="CAE8590746.1"/>
    <property type="molecule type" value="Genomic_DNA"/>
</dbReference>
<evidence type="ECO:0000313" key="2">
    <source>
        <dbReference type="EMBL" id="CAE8590746.1"/>
    </source>
</evidence>
<feature type="compositionally biased region" description="Basic and acidic residues" evidence="1">
    <location>
        <begin position="441"/>
        <end position="453"/>
    </location>
</feature>
<feature type="compositionally biased region" description="Basic and acidic residues" evidence="1">
    <location>
        <begin position="689"/>
        <end position="705"/>
    </location>
</feature>
<dbReference type="AlphaFoldDB" id="A0A813DZ95"/>
<feature type="region of interest" description="Disordered" evidence="1">
    <location>
        <begin position="441"/>
        <end position="497"/>
    </location>
</feature>
<sequence length="776" mass="85483">MSGAEMRVIVGHITVMAMLRRGLLSVLRQVYIFIEKCEEQPQRLWPSVAHEMRLARGLLPLVCANLRSPWDKQPLMTDACVSGYAVCEGDMSAGEVKQVGQFDERWRFKRVAAASIAPRARAQAAADVFDDVTTVRPLVDGEILGEAEMDESSPDVDGEMLRESRWKTLWAGRFVHEEAIHLKEGRGLLAAVRHRSRDSNRHGRRILIMTDNMSAILAFSKGRASSYPLLRLCQHLAAESFASGCRFAFRWVASELNIADGPSRTWEALRRSIEKRALRERWEDSGEVPGGDQRRAYHEHEQGKERSGRHESERSAAHSRRSGGTAGSLGGEGGAWEVAAPVKRELPEGEKERSVTFAAEKPAQPAARRSNKGEEPEGPNPVCASRPKGKDEDEEERKGEEAREEASSLGWGSGNPGGGFYPGEHRKELLQAAQEVLRLRREVRSRDQQRRGDGPGLNILVRHAVSRRPLARPRGPLEGSSRVQAAELCQRRGPQAAKIPARLKRLEEKSAQPDKVASPGGAGLWPVWLDVSKRLCGGGSVQCRYSQLLPQAVGGPRADDYGYHNAGEDRRYEPACASASPFRERRVHQDGTVRPDSGAGRCPSSGPGKPAFRASGEETRTDGDHGGARSRECVSVELQPRRVPQGLERRRGCASPRPRYAVTVPEQARWAQPGSLAEAAKPGRRPAPRKMDDHIKFENLREARESAASAQPGEPGLDQDRRDLPPELRPLHFRWTETPAQAGKRPHLSLFGGVGHCALAFAETGEEAAVVDLSDS</sequence>
<feature type="compositionally biased region" description="Gly residues" evidence="1">
    <location>
        <begin position="411"/>
        <end position="421"/>
    </location>
</feature>
<reference evidence="2" key="1">
    <citation type="submission" date="2021-02" db="EMBL/GenBank/DDBJ databases">
        <authorList>
            <person name="Dougan E. K."/>
            <person name="Rhodes N."/>
            <person name="Thang M."/>
            <person name="Chan C."/>
        </authorList>
    </citation>
    <scope>NUCLEOTIDE SEQUENCE</scope>
</reference>
<name>A0A813DZ95_POLGL</name>
<organism evidence="2 3">
    <name type="scientific">Polarella glacialis</name>
    <name type="common">Dinoflagellate</name>
    <dbReference type="NCBI Taxonomy" id="89957"/>
    <lineage>
        <taxon>Eukaryota</taxon>
        <taxon>Sar</taxon>
        <taxon>Alveolata</taxon>
        <taxon>Dinophyceae</taxon>
        <taxon>Suessiales</taxon>
        <taxon>Suessiaceae</taxon>
        <taxon>Polarella</taxon>
    </lineage>
</organism>
<feature type="compositionally biased region" description="Basic and acidic residues" evidence="1">
    <location>
        <begin position="582"/>
        <end position="593"/>
    </location>
</feature>
<feature type="compositionally biased region" description="Basic and acidic residues" evidence="1">
    <location>
        <begin position="615"/>
        <end position="633"/>
    </location>
</feature>
<feature type="region of interest" description="Disordered" evidence="1">
    <location>
        <begin position="577"/>
        <end position="633"/>
    </location>
</feature>
<evidence type="ECO:0000256" key="1">
    <source>
        <dbReference type="SAM" id="MobiDB-lite"/>
    </source>
</evidence>
<gene>
    <name evidence="2" type="ORF">PGLA1383_LOCUS9462</name>
</gene>
<proteinExistence type="predicted"/>
<keyword evidence="3" id="KW-1185">Reference proteome</keyword>
<feature type="compositionally biased region" description="Basic and acidic residues" evidence="1">
    <location>
        <begin position="388"/>
        <end position="406"/>
    </location>
</feature>
<feature type="compositionally biased region" description="Gly residues" evidence="1">
    <location>
        <begin position="324"/>
        <end position="334"/>
    </location>
</feature>
<feature type="compositionally biased region" description="Basic and acidic residues" evidence="1">
    <location>
        <begin position="342"/>
        <end position="354"/>
    </location>
</feature>
<evidence type="ECO:0000313" key="3">
    <source>
        <dbReference type="Proteomes" id="UP000654075"/>
    </source>
</evidence>
<accession>A0A813DZ95</accession>
<feature type="region of interest" description="Disordered" evidence="1">
    <location>
        <begin position="670"/>
        <end position="725"/>
    </location>
</feature>
<comment type="caution">
    <text evidence="2">The sequence shown here is derived from an EMBL/GenBank/DDBJ whole genome shotgun (WGS) entry which is preliminary data.</text>
</comment>
<feature type="compositionally biased region" description="Basic and acidic residues" evidence="1">
    <location>
        <begin position="292"/>
        <end position="316"/>
    </location>
</feature>